<dbReference type="InterPro" id="IPR020103">
    <property type="entry name" value="PsdUridine_synth_cat_dom_sf"/>
</dbReference>
<protein>
    <recommendedName>
        <fullName evidence="3">Pseudouridine synthase RsuA/RluA-like domain-containing protein</fullName>
    </recommendedName>
</protein>
<dbReference type="Pfam" id="PF00849">
    <property type="entry name" value="PseudoU_synth_2"/>
    <property type="match status" value="1"/>
</dbReference>
<dbReference type="PANTHER" id="PTHR21600:SF87">
    <property type="entry name" value="RNA PSEUDOURIDYLATE SYNTHASE DOMAIN-CONTAINING PROTEIN 1"/>
    <property type="match status" value="1"/>
</dbReference>
<organism evidence="4">
    <name type="scientific">Ditylum brightwellii</name>
    <dbReference type="NCBI Taxonomy" id="49249"/>
    <lineage>
        <taxon>Eukaryota</taxon>
        <taxon>Sar</taxon>
        <taxon>Stramenopiles</taxon>
        <taxon>Ochrophyta</taxon>
        <taxon>Bacillariophyta</taxon>
        <taxon>Mediophyceae</taxon>
        <taxon>Lithodesmiophycidae</taxon>
        <taxon>Lithodesmiales</taxon>
        <taxon>Lithodesmiaceae</taxon>
        <taxon>Ditylum</taxon>
    </lineage>
</organism>
<feature type="chain" id="PRO_5030160897" description="Pseudouridine synthase RsuA/RluA-like domain-containing protein" evidence="2">
    <location>
        <begin position="20"/>
        <end position="342"/>
    </location>
</feature>
<dbReference type="GO" id="GO:0000455">
    <property type="term" value="P:enzyme-directed rRNA pseudouridine synthesis"/>
    <property type="evidence" value="ECO:0007669"/>
    <property type="project" value="TreeGrafter"/>
</dbReference>
<dbReference type="GO" id="GO:0003723">
    <property type="term" value="F:RNA binding"/>
    <property type="evidence" value="ECO:0007669"/>
    <property type="project" value="InterPro"/>
</dbReference>
<keyword evidence="2" id="KW-0732">Signal</keyword>
<evidence type="ECO:0000256" key="2">
    <source>
        <dbReference type="SAM" id="SignalP"/>
    </source>
</evidence>
<reference evidence="4" key="1">
    <citation type="submission" date="2021-01" db="EMBL/GenBank/DDBJ databases">
        <authorList>
            <person name="Corre E."/>
            <person name="Pelletier E."/>
            <person name="Niang G."/>
            <person name="Scheremetjew M."/>
            <person name="Finn R."/>
            <person name="Kale V."/>
            <person name="Holt S."/>
            <person name="Cochrane G."/>
            <person name="Meng A."/>
            <person name="Brown T."/>
            <person name="Cohen L."/>
        </authorList>
    </citation>
    <scope>NUCLEOTIDE SEQUENCE</scope>
    <source>
        <strain evidence="4">GSO104</strain>
    </source>
</reference>
<dbReference type="CDD" id="cd02869">
    <property type="entry name" value="PseudoU_synth_RluA_like"/>
    <property type="match status" value="1"/>
</dbReference>
<dbReference type="PANTHER" id="PTHR21600">
    <property type="entry name" value="MITOCHONDRIAL RNA PSEUDOURIDINE SYNTHASE"/>
    <property type="match status" value="1"/>
</dbReference>
<comment type="similarity">
    <text evidence="1">Belongs to the pseudouridine synthase RluA family.</text>
</comment>
<name>A0A6V2GK35_9STRA</name>
<dbReference type="InterPro" id="IPR006145">
    <property type="entry name" value="PsdUridine_synth_RsuA/RluA"/>
</dbReference>
<feature type="signal peptide" evidence="2">
    <location>
        <begin position="1"/>
        <end position="19"/>
    </location>
</feature>
<dbReference type="EMBL" id="HBNS01023662">
    <property type="protein sequence ID" value="CAE4614457.1"/>
    <property type="molecule type" value="Transcribed_RNA"/>
</dbReference>
<evidence type="ECO:0000313" key="4">
    <source>
        <dbReference type="EMBL" id="CAE4614457.1"/>
    </source>
</evidence>
<dbReference type="InterPro" id="IPR050188">
    <property type="entry name" value="RluA_PseudoU_synthase"/>
</dbReference>
<evidence type="ECO:0000256" key="1">
    <source>
        <dbReference type="ARBA" id="ARBA00010876"/>
    </source>
</evidence>
<dbReference type="PROSITE" id="PS01129">
    <property type="entry name" value="PSI_RLU"/>
    <property type="match status" value="1"/>
</dbReference>
<gene>
    <name evidence="4" type="ORF">DBRI00130_LOCUS18709</name>
</gene>
<proteinExistence type="inferred from homology"/>
<dbReference type="SUPFAM" id="SSF55120">
    <property type="entry name" value="Pseudouridine synthase"/>
    <property type="match status" value="1"/>
</dbReference>
<evidence type="ECO:0000259" key="3">
    <source>
        <dbReference type="Pfam" id="PF00849"/>
    </source>
</evidence>
<dbReference type="Gene3D" id="3.30.2350.10">
    <property type="entry name" value="Pseudouridine synthase"/>
    <property type="match status" value="1"/>
</dbReference>
<dbReference type="GO" id="GO:0009982">
    <property type="term" value="F:pseudouridine synthase activity"/>
    <property type="evidence" value="ECO:0007669"/>
    <property type="project" value="InterPro"/>
</dbReference>
<feature type="domain" description="Pseudouridine synthase RsuA/RluA-like" evidence="3">
    <location>
        <begin position="88"/>
        <end position="263"/>
    </location>
</feature>
<accession>A0A6V2GK35</accession>
<sequence>MRICAGFTLFAVSLSSAAAFVPTARVGTSWGSTSCVTSSTSLQSTIEATSGADIKAKYEAAMEKLKAKDKSSAALTKEDLKIVFEDDHIVVVDKPSGVLSVSGKDDNPSLAGAVFEAYGCEGGSADKMVVHRLGMDTSGLIVFARTMAALRGMNSAFRTRKVTRTYEALVCGHVEQDSGVIDMPLMRDYENPPYMRVSTDEHQRALIGLDADEVGKKLLEGPKDSLTKYTVVAREELGGHSVSRVALTSISGRTHQLNVHCAAFGHPIVADSVYGVNGDATSNGGLDEAAIQESNPSRASGELQQQIADAASDKSMCVHAKSISFEHPATGEKLSFESSSPF</sequence>
<dbReference type="InterPro" id="IPR006224">
    <property type="entry name" value="PsdUridine_synth_RluA-like_CS"/>
</dbReference>
<dbReference type="AlphaFoldDB" id="A0A6V2GK35"/>